<sequence>MKFYSKKEHDESEKEFQENLAQMTWRFEEDETDYEGLKGFGWKTFKQGLTLSNIGFQIKKALGLDKPFKV</sequence>
<dbReference type="GeneID" id="61525765"/>
<evidence type="ECO:0000313" key="2">
    <source>
        <dbReference type="Proteomes" id="UP000078572"/>
    </source>
</evidence>
<dbReference type="Proteomes" id="UP000078572">
    <property type="component" value="Chromosome 1"/>
</dbReference>
<protein>
    <submittedName>
        <fullName evidence="1">Uncharacterized protein</fullName>
    </submittedName>
</protein>
<reference evidence="2" key="1">
    <citation type="submission" date="2016-06" db="EMBL/GenBank/DDBJ databases">
        <authorList>
            <person name="Xu Y."/>
            <person name="Nagy A."/>
            <person name="Yan X."/>
            <person name="Kim S.W."/>
            <person name="Haley B."/>
            <person name="Liu N.T."/>
            <person name="Nou X."/>
        </authorList>
    </citation>
    <scope>NUCLEOTIDE SEQUENCE [LARGE SCALE GENOMIC DNA]</scope>
    <source>
        <strain evidence="2">ATCC 49129</strain>
    </source>
</reference>
<name>A0A191ZVW2_9RALS</name>
<evidence type="ECO:0000313" key="1">
    <source>
        <dbReference type="EMBL" id="ANJ72222.1"/>
    </source>
</evidence>
<keyword evidence="2" id="KW-1185">Reference proteome</keyword>
<accession>A0A191ZVW2</accession>
<gene>
    <name evidence="1" type="ORF">A9Y76_06985</name>
</gene>
<proteinExistence type="predicted"/>
<dbReference type="AlphaFoldDB" id="A0A191ZVW2"/>
<dbReference type="RefSeq" id="WP_064802980.1">
    <property type="nucleotide sequence ID" value="NZ_CP016022.1"/>
</dbReference>
<dbReference type="EMBL" id="CP016022">
    <property type="protein sequence ID" value="ANJ72222.1"/>
    <property type="molecule type" value="Genomic_DNA"/>
</dbReference>
<organism evidence="1 2">
    <name type="scientific">Ralstonia insidiosa</name>
    <dbReference type="NCBI Taxonomy" id="190721"/>
    <lineage>
        <taxon>Bacteria</taxon>
        <taxon>Pseudomonadati</taxon>
        <taxon>Pseudomonadota</taxon>
        <taxon>Betaproteobacteria</taxon>
        <taxon>Burkholderiales</taxon>
        <taxon>Burkholderiaceae</taxon>
        <taxon>Ralstonia</taxon>
    </lineage>
</organism>